<name>A0A428MI42_9BACT</name>
<evidence type="ECO:0000313" key="3">
    <source>
        <dbReference type="Proteomes" id="UP000269669"/>
    </source>
</evidence>
<comment type="caution">
    <text evidence="2">The sequence shown here is derived from an EMBL/GenBank/DDBJ whole genome shotgun (WGS) entry which is preliminary data.</text>
</comment>
<gene>
    <name evidence="2" type="ORF">EDE15_1954</name>
</gene>
<reference evidence="2 3" key="1">
    <citation type="submission" date="2018-12" db="EMBL/GenBank/DDBJ databases">
        <title>Sequencing of bacterial isolates from soil warming experiment in Harvard Forest, Massachusetts, USA.</title>
        <authorList>
            <person name="Deangelis K."/>
        </authorList>
    </citation>
    <scope>NUCLEOTIDE SEQUENCE [LARGE SCALE GENOMIC DNA]</scope>
    <source>
        <strain evidence="2 3">EB153</strain>
    </source>
</reference>
<dbReference type="Proteomes" id="UP000269669">
    <property type="component" value="Unassembled WGS sequence"/>
</dbReference>
<accession>A0A428MI42</accession>
<evidence type="ECO:0000256" key="1">
    <source>
        <dbReference type="SAM" id="SignalP"/>
    </source>
</evidence>
<feature type="chain" id="PRO_5019551873" evidence="1">
    <location>
        <begin position="23"/>
        <end position="118"/>
    </location>
</feature>
<dbReference type="EMBL" id="RSDW01000001">
    <property type="protein sequence ID" value="RSL16439.1"/>
    <property type="molecule type" value="Genomic_DNA"/>
</dbReference>
<proteinExistence type="predicted"/>
<dbReference type="AlphaFoldDB" id="A0A428MI42"/>
<feature type="signal peptide" evidence="1">
    <location>
        <begin position="1"/>
        <end position="22"/>
    </location>
</feature>
<keyword evidence="3" id="KW-1185">Reference proteome</keyword>
<keyword evidence="1" id="KW-0732">Signal</keyword>
<organism evidence="2 3">
    <name type="scientific">Edaphobacter aggregans</name>
    <dbReference type="NCBI Taxonomy" id="570835"/>
    <lineage>
        <taxon>Bacteria</taxon>
        <taxon>Pseudomonadati</taxon>
        <taxon>Acidobacteriota</taxon>
        <taxon>Terriglobia</taxon>
        <taxon>Terriglobales</taxon>
        <taxon>Acidobacteriaceae</taxon>
        <taxon>Edaphobacter</taxon>
    </lineage>
</organism>
<evidence type="ECO:0000313" key="2">
    <source>
        <dbReference type="EMBL" id="RSL16439.1"/>
    </source>
</evidence>
<sequence>MRRLASIVTILLLLSTAAPVLACMTGSSMSREESACCRAMHGNCGRMAKMGCCQTEVRTDVNPQIVTKTPSVDLHWAVVDWLAPAVVDIQTITSSLLGAFDEHSPPGLIAARTTVLRI</sequence>
<protein>
    <submittedName>
        <fullName evidence="2">Uncharacterized protein</fullName>
    </submittedName>
</protein>